<organism evidence="2 3">
    <name type="scientific">Cladobotryum mycophilum</name>
    <dbReference type="NCBI Taxonomy" id="491253"/>
    <lineage>
        <taxon>Eukaryota</taxon>
        <taxon>Fungi</taxon>
        <taxon>Dikarya</taxon>
        <taxon>Ascomycota</taxon>
        <taxon>Pezizomycotina</taxon>
        <taxon>Sordariomycetes</taxon>
        <taxon>Hypocreomycetidae</taxon>
        <taxon>Hypocreales</taxon>
        <taxon>Hypocreaceae</taxon>
        <taxon>Cladobotryum</taxon>
    </lineage>
</organism>
<protein>
    <recommendedName>
        <fullName evidence="1">EF-hand domain-containing protein</fullName>
    </recommendedName>
</protein>
<dbReference type="InterPro" id="IPR002048">
    <property type="entry name" value="EF_hand_dom"/>
</dbReference>
<proteinExistence type="predicted"/>
<keyword evidence="3" id="KW-1185">Reference proteome</keyword>
<name>A0ABR0SVI0_9HYPO</name>
<reference evidence="2 3" key="1">
    <citation type="submission" date="2024-01" db="EMBL/GenBank/DDBJ databases">
        <title>Complete genome of Cladobotryum mycophilum ATHUM6906.</title>
        <authorList>
            <person name="Christinaki A.C."/>
            <person name="Myridakis A.I."/>
            <person name="Kouvelis V.N."/>
        </authorList>
    </citation>
    <scope>NUCLEOTIDE SEQUENCE [LARGE SCALE GENOMIC DNA]</scope>
    <source>
        <strain evidence="2 3">ATHUM6906</strain>
    </source>
</reference>
<evidence type="ECO:0000313" key="2">
    <source>
        <dbReference type="EMBL" id="KAK5996112.1"/>
    </source>
</evidence>
<accession>A0ABR0SVI0</accession>
<evidence type="ECO:0000259" key="1">
    <source>
        <dbReference type="PROSITE" id="PS50222"/>
    </source>
</evidence>
<comment type="caution">
    <text evidence="2">The sequence shown here is derived from an EMBL/GenBank/DDBJ whole genome shotgun (WGS) entry which is preliminary data.</text>
</comment>
<dbReference type="EMBL" id="JAVFKD010000004">
    <property type="protein sequence ID" value="KAK5996112.1"/>
    <property type="molecule type" value="Genomic_DNA"/>
</dbReference>
<feature type="domain" description="EF-hand" evidence="1">
    <location>
        <begin position="31"/>
        <end position="67"/>
    </location>
</feature>
<sequence length="774" mass="87099">MPPTNTSRDDFSLTTMDGNHFDQVIGMSQGIINKSFEQLFKQLDKDNSGVEISFDEIEGLGALSCHLDAPRILLNGMTTNTTDAFYQLRIKKGSAVFEDSQLNLDGWTLTVKASLSQVTSSITPEDSPEDIETKMKAREDLKHLFSGLIPDDYSVQRIFCALSMNATRPTFEPVRNFTQVYPYLSTDTPRGSINIGEGGKRSSGDYNCLLFCENVDYPVPTSDNGERSSILRDLPLQPKMKHSGNLAQPVSDEKEISGSFAIDYRVFLEQFVLPQLQELCHAQQIRVEGLTYPAENSPPRDIEFRFYTGPEVEGLLSSPEQPASDPYFKFIRSPNGESKYQWKQPRSSDSNERNLQQYRWRPVYEDSRIAEYILNGFAKHRVYGDSEVNVSWTKGSSSLLVEGKLVYDCQLGLATDIEMSENLEEKSIHLEVTWSFFVLLKESTHGAMQLKVEGLDRNLMPSDLKVRGLPQGSIHSGWQDSTVMQNQIESKVRRHMGSVLSTRVSDLENRLQSSGKFIYPGHGELKFTNPRFTVDGSVIADAEYRAPTGSNNKMKFPEIKRTTPPVKHLTGGEFPKDLEDIETPRLSWITAFDYDRGTKLGRLTMVATNPTNHTLTFRFIHINLIPYSTKNAESYGQILLDSEEWETSEFKSFKASVSDEGIAANSDSSKNKGLFSFRVKGEEDPRMTVMNKGRGSIQAAIKDKDKNVAFVLDPNNKFQVILQGKVEKIGRYPFSIQEAWEKLSTDTPNSHTFAVKQYVVEIGEDGTSVVRSGN</sequence>
<evidence type="ECO:0000313" key="3">
    <source>
        <dbReference type="Proteomes" id="UP001338125"/>
    </source>
</evidence>
<gene>
    <name evidence="2" type="ORF">PT974_04539</name>
</gene>
<dbReference type="Proteomes" id="UP001338125">
    <property type="component" value="Unassembled WGS sequence"/>
</dbReference>
<dbReference type="PROSITE" id="PS50222">
    <property type="entry name" value="EF_HAND_2"/>
    <property type="match status" value="1"/>
</dbReference>